<organism evidence="1 2">
    <name type="scientific">Gracilibacillus halotolerans</name>
    <dbReference type="NCBI Taxonomy" id="74386"/>
    <lineage>
        <taxon>Bacteria</taxon>
        <taxon>Bacillati</taxon>
        <taxon>Bacillota</taxon>
        <taxon>Bacilli</taxon>
        <taxon>Bacillales</taxon>
        <taxon>Bacillaceae</taxon>
        <taxon>Gracilibacillus</taxon>
    </lineage>
</organism>
<gene>
    <name evidence="1" type="ORF">GGQ92_002246</name>
</gene>
<dbReference type="AlphaFoldDB" id="A0A841RR73"/>
<keyword evidence="2" id="KW-1185">Reference proteome</keyword>
<reference evidence="1 2" key="1">
    <citation type="submission" date="2020-08" db="EMBL/GenBank/DDBJ databases">
        <title>Genomic Encyclopedia of Type Strains, Phase IV (KMG-IV): sequencing the most valuable type-strain genomes for metagenomic binning, comparative biology and taxonomic classification.</title>
        <authorList>
            <person name="Goeker M."/>
        </authorList>
    </citation>
    <scope>NUCLEOTIDE SEQUENCE [LARGE SCALE GENOMIC DNA]</scope>
    <source>
        <strain evidence="1 2">DSM 11805</strain>
    </source>
</reference>
<sequence length="266" mass="31331">MNIEELLNKWRHVSPQEDSRLFSMYLNTDKSDPDQQGGEWKIHLKNGLNGFENYLKTDENHEELESFLKVKKKVQEFIHEEEQSLKKSIVIFASSDDSIWFAEKLQLPVETDFSWDNELKLEQLSTLHKNFPKSGIILTQQNMVKVIKTDLGEITGEHLFELDIDTEDWRDYAGPVPSESMVGSKLTQTDQFKERFQANKKRWYNQLASKLDRMAKESKWERIYLVGEPDEVNSLKSKMQKEIFEVTHKNMLDHEDSKIVDVVLKY</sequence>
<dbReference type="RefSeq" id="WP_184248607.1">
    <property type="nucleotide sequence ID" value="NZ_BAAACU010000029.1"/>
</dbReference>
<dbReference type="Pfam" id="PF18846">
    <property type="entry name" value="baeRF_family5"/>
    <property type="match status" value="1"/>
</dbReference>
<evidence type="ECO:0000313" key="1">
    <source>
        <dbReference type="EMBL" id="MBB6513434.1"/>
    </source>
</evidence>
<proteinExistence type="predicted"/>
<dbReference type="Proteomes" id="UP000572212">
    <property type="component" value="Unassembled WGS sequence"/>
</dbReference>
<dbReference type="InterPro" id="IPR040983">
    <property type="entry name" value="Bact_RF_family5"/>
</dbReference>
<name>A0A841RR73_9BACI</name>
<evidence type="ECO:0000313" key="2">
    <source>
        <dbReference type="Proteomes" id="UP000572212"/>
    </source>
</evidence>
<accession>A0A841RR73</accession>
<dbReference type="EMBL" id="JACHON010000012">
    <property type="protein sequence ID" value="MBB6513434.1"/>
    <property type="molecule type" value="Genomic_DNA"/>
</dbReference>
<evidence type="ECO:0008006" key="3">
    <source>
        <dbReference type="Google" id="ProtNLM"/>
    </source>
</evidence>
<protein>
    <recommendedName>
        <fullName evidence="3">Protein required for attachment to host cells</fullName>
    </recommendedName>
</protein>
<comment type="caution">
    <text evidence="1">The sequence shown here is derived from an EMBL/GenBank/DDBJ whole genome shotgun (WGS) entry which is preliminary data.</text>
</comment>